<name>A0A914HGW3_GLORO</name>
<reference evidence="3" key="1">
    <citation type="submission" date="2022-11" db="UniProtKB">
        <authorList>
            <consortium name="WormBaseParasite"/>
        </authorList>
    </citation>
    <scope>IDENTIFICATION</scope>
</reference>
<dbReference type="WBParaSite" id="Gr19_v10_g17382.t1">
    <property type="protein sequence ID" value="Gr19_v10_g17382.t1"/>
    <property type="gene ID" value="Gr19_v10_g17382"/>
</dbReference>
<feature type="signal peptide" evidence="1">
    <location>
        <begin position="1"/>
        <end position="31"/>
    </location>
</feature>
<protein>
    <submittedName>
        <fullName evidence="3">Uncharacterized protein</fullName>
    </submittedName>
</protein>
<dbReference type="Proteomes" id="UP000887572">
    <property type="component" value="Unplaced"/>
</dbReference>
<feature type="chain" id="PRO_5037309520" evidence="1">
    <location>
        <begin position="32"/>
        <end position="178"/>
    </location>
</feature>
<keyword evidence="2" id="KW-1185">Reference proteome</keyword>
<keyword evidence="1" id="KW-0732">Signal</keyword>
<evidence type="ECO:0000313" key="2">
    <source>
        <dbReference type="Proteomes" id="UP000887572"/>
    </source>
</evidence>
<proteinExistence type="predicted"/>
<evidence type="ECO:0000256" key="1">
    <source>
        <dbReference type="SAM" id="SignalP"/>
    </source>
</evidence>
<evidence type="ECO:0000313" key="3">
    <source>
        <dbReference type="WBParaSite" id="Gr19_v10_g17382.t1"/>
    </source>
</evidence>
<dbReference type="AlphaFoldDB" id="A0A914HGW3"/>
<accession>A0A914HGW3</accession>
<organism evidence="2 3">
    <name type="scientific">Globodera rostochiensis</name>
    <name type="common">Golden nematode worm</name>
    <name type="synonym">Heterodera rostochiensis</name>
    <dbReference type="NCBI Taxonomy" id="31243"/>
    <lineage>
        <taxon>Eukaryota</taxon>
        <taxon>Metazoa</taxon>
        <taxon>Ecdysozoa</taxon>
        <taxon>Nematoda</taxon>
        <taxon>Chromadorea</taxon>
        <taxon>Rhabditida</taxon>
        <taxon>Tylenchina</taxon>
        <taxon>Tylenchomorpha</taxon>
        <taxon>Tylenchoidea</taxon>
        <taxon>Heteroderidae</taxon>
        <taxon>Heteroderinae</taxon>
        <taxon>Globodera</taxon>
    </lineage>
</organism>
<sequence>MGLFVLPPTVPLRFVSSLLLLLLSLFPSLLAQLYNQRSAFALGVENGLGSFPIFGHRHHPVISSVPSFGAPNGGYTGYGSANFNTMAMRGLFPPMIGGPFAAHYATNQFLRESVFDRENFQARGCGWEPSRQICIDLFAICKGGCGDFSQHGTALRDCRCVPIGYSALLMGRWSDQRL</sequence>